<dbReference type="InterPro" id="IPR001810">
    <property type="entry name" value="F-box_dom"/>
</dbReference>
<evidence type="ECO:0000313" key="5">
    <source>
        <dbReference type="EMBL" id="KAK2614658.1"/>
    </source>
</evidence>
<dbReference type="EMBL" id="JAUJFL010000001">
    <property type="protein sequence ID" value="KAK2614658.1"/>
    <property type="molecule type" value="Genomic_DNA"/>
</dbReference>
<evidence type="ECO:0000259" key="4">
    <source>
        <dbReference type="Pfam" id="PF12937"/>
    </source>
</evidence>
<evidence type="ECO:0000256" key="1">
    <source>
        <dbReference type="ARBA" id="ARBA00022737"/>
    </source>
</evidence>
<keyword evidence="1" id="KW-0677">Repeat</keyword>
<accession>A0AAD9W9F0</accession>
<dbReference type="Gene3D" id="1.25.40.20">
    <property type="entry name" value="Ankyrin repeat-containing domain"/>
    <property type="match status" value="2"/>
</dbReference>
<dbReference type="InterPro" id="IPR036770">
    <property type="entry name" value="Ankyrin_rpt-contain_sf"/>
</dbReference>
<dbReference type="InterPro" id="IPR002110">
    <property type="entry name" value="Ankyrin_rpt"/>
</dbReference>
<protein>
    <recommendedName>
        <fullName evidence="4">F-box domain-containing protein</fullName>
    </recommendedName>
</protein>
<dbReference type="Pfam" id="PF00023">
    <property type="entry name" value="Ank"/>
    <property type="match status" value="1"/>
</dbReference>
<feature type="domain" description="F-box" evidence="4">
    <location>
        <begin position="83"/>
        <end position="124"/>
    </location>
</feature>
<dbReference type="CDD" id="cd09917">
    <property type="entry name" value="F-box_SF"/>
    <property type="match status" value="1"/>
</dbReference>
<organism evidence="5 6">
    <name type="scientific">Phomopsis amygdali</name>
    <name type="common">Fusicoccum amygdali</name>
    <dbReference type="NCBI Taxonomy" id="1214568"/>
    <lineage>
        <taxon>Eukaryota</taxon>
        <taxon>Fungi</taxon>
        <taxon>Dikarya</taxon>
        <taxon>Ascomycota</taxon>
        <taxon>Pezizomycotina</taxon>
        <taxon>Sordariomycetes</taxon>
        <taxon>Sordariomycetidae</taxon>
        <taxon>Diaporthales</taxon>
        <taxon>Diaporthaceae</taxon>
        <taxon>Diaporthe</taxon>
    </lineage>
</organism>
<name>A0AAD9W9F0_PHOAM</name>
<feature type="repeat" description="ANK" evidence="3">
    <location>
        <begin position="357"/>
        <end position="389"/>
    </location>
</feature>
<dbReference type="PROSITE" id="PS50088">
    <property type="entry name" value="ANK_REPEAT"/>
    <property type="match status" value="3"/>
</dbReference>
<dbReference type="Pfam" id="PF12796">
    <property type="entry name" value="Ank_2"/>
    <property type="match status" value="1"/>
</dbReference>
<dbReference type="SUPFAM" id="SSF81383">
    <property type="entry name" value="F-box domain"/>
    <property type="match status" value="1"/>
</dbReference>
<evidence type="ECO:0000256" key="3">
    <source>
        <dbReference type="PROSITE-ProRule" id="PRU00023"/>
    </source>
</evidence>
<dbReference type="PANTHER" id="PTHR24198">
    <property type="entry name" value="ANKYRIN REPEAT AND PROTEIN KINASE DOMAIN-CONTAINING PROTEIN"/>
    <property type="match status" value="1"/>
</dbReference>
<gene>
    <name evidence="5" type="ORF">N8I77_001464</name>
</gene>
<comment type="caution">
    <text evidence="5">The sequence shown here is derived from an EMBL/GenBank/DDBJ whole genome shotgun (WGS) entry which is preliminary data.</text>
</comment>
<dbReference type="AlphaFoldDB" id="A0AAD9W9F0"/>
<keyword evidence="2 3" id="KW-0040">ANK repeat</keyword>
<dbReference type="Proteomes" id="UP001265746">
    <property type="component" value="Unassembled WGS sequence"/>
</dbReference>
<reference evidence="5" key="1">
    <citation type="submission" date="2023-06" db="EMBL/GenBank/DDBJ databases">
        <authorList>
            <person name="Noh H."/>
        </authorList>
    </citation>
    <scope>NUCLEOTIDE SEQUENCE</scope>
    <source>
        <strain evidence="5">DUCC20226</strain>
    </source>
</reference>
<sequence>MADTVDHLARLPAKLLDQIAKDCLSPKDVASLTMTSSHYAAMVIPILRKKRTRDEWADPYRPSTIQTSAAVVSGDTQGPDYLAKLPAEILLHIAEDSCLSTRDLANFARTSSRYTDIVISVLYKKNIREENSNAFLWATIKQSTNTLALLIRNGADINNVDASMHLDEPSPYQWVEHLRNWNPHAETQTSAARSLSFYEDDSTSQWDDRLSNVPSSDQVDANYAPATSVTAISMPATTTPPTTFPASTMPVVSVPAAPMPAAQVGAYYASAFLAPLPLTFMPATRTRSRPEAPRKFKYTPLALAARRGRAKAVRWLLENGADTEIPARDLCGCDNELQVSRGMWRIRPLVVSTVERPEWTALHLAVHYNHSSIVQLLISHSANTQQICRVEDGPCTVLHTAFAHKRKSIIESLIYGLQGTNMVEINAKGRGGITPLHLAYCMRDEALIELALKFGAYINLEYDVDGNQWTLFSMACAQSDWAFALRLLKLGANPDFDLARNPGWRLTTQDFIGSVSAGCDDDRRALRDEIDHIKRDQEVARL</sequence>
<dbReference type="PANTHER" id="PTHR24198:SF165">
    <property type="entry name" value="ANKYRIN REPEAT-CONTAINING PROTEIN-RELATED"/>
    <property type="match status" value="1"/>
</dbReference>
<dbReference type="SMART" id="SM00248">
    <property type="entry name" value="ANK"/>
    <property type="match status" value="5"/>
</dbReference>
<evidence type="ECO:0000313" key="6">
    <source>
        <dbReference type="Proteomes" id="UP001265746"/>
    </source>
</evidence>
<dbReference type="InterPro" id="IPR036047">
    <property type="entry name" value="F-box-like_dom_sf"/>
</dbReference>
<dbReference type="PROSITE" id="PS50297">
    <property type="entry name" value="ANK_REP_REGION"/>
    <property type="match status" value="3"/>
</dbReference>
<evidence type="ECO:0000256" key="2">
    <source>
        <dbReference type="ARBA" id="ARBA00023043"/>
    </source>
</evidence>
<keyword evidence="6" id="KW-1185">Reference proteome</keyword>
<dbReference type="Pfam" id="PF12937">
    <property type="entry name" value="F-box-like"/>
    <property type="match status" value="1"/>
</dbReference>
<dbReference type="SUPFAM" id="SSF48403">
    <property type="entry name" value="Ankyrin repeat"/>
    <property type="match status" value="1"/>
</dbReference>
<feature type="repeat" description="ANK" evidence="3">
    <location>
        <begin position="431"/>
        <end position="463"/>
    </location>
</feature>
<feature type="repeat" description="ANK" evidence="3">
    <location>
        <begin position="296"/>
        <end position="328"/>
    </location>
</feature>
<proteinExistence type="predicted"/>